<comment type="caution">
    <text evidence="10">Lacks conserved residue(s) required for the propagation of feature annotation.</text>
</comment>
<evidence type="ECO:0000256" key="8">
    <source>
        <dbReference type="ARBA" id="ARBA00044793"/>
    </source>
</evidence>
<dbReference type="AlphaFoldDB" id="A0AAD5T5E0"/>
<dbReference type="PANTHER" id="PTHR13117">
    <property type="entry name" value="ENDOPLASMIC RETICULUM MULTISPAN TRANSMEMBRANE PROTEIN-RELATED"/>
    <property type="match status" value="1"/>
</dbReference>
<organism evidence="11 12">
    <name type="scientific">Physocladia obscura</name>
    <dbReference type="NCBI Taxonomy" id="109957"/>
    <lineage>
        <taxon>Eukaryota</taxon>
        <taxon>Fungi</taxon>
        <taxon>Fungi incertae sedis</taxon>
        <taxon>Chytridiomycota</taxon>
        <taxon>Chytridiomycota incertae sedis</taxon>
        <taxon>Chytridiomycetes</taxon>
        <taxon>Chytridiales</taxon>
        <taxon>Chytriomycetaceae</taxon>
        <taxon>Physocladia</taxon>
    </lineage>
</organism>
<keyword evidence="6 10" id="KW-1133">Transmembrane helix</keyword>
<keyword evidence="12" id="KW-1185">Reference proteome</keyword>
<evidence type="ECO:0000256" key="5">
    <source>
        <dbReference type="ARBA" id="ARBA00022824"/>
    </source>
</evidence>
<evidence type="ECO:0000313" key="12">
    <source>
        <dbReference type="Proteomes" id="UP001211907"/>
    </source>
</evidence>
<evidence type="ECO:0000256" key="10">
    <source>
        <dbReference type="RuleBase" id="RU365067"/>
    </source>
</evidence>
<evidence type="ECO:0000256" key="9">
    <source>
        <dbReference type="ARBA" id="ARBA00045912"/>
    </source>
</evidence>
<feature type="transmembrane region" description="Helical" evidence="10">
    <location>
        <begin position="13"/>
        <end position="33"/>
    </location>
</feature>
<comment type="caution">
    <text evidence="11">The sequence shown here is derived from an EMBL/GenBank/DDBJ whole genome shotgun (WGS) entry which is preliminary data.</text>
</comment>
<protein>
    <recommendedName>
        <fullName evidence="8 10">Man(5)GlcNAc(2)-PP-dolichol translocation protein RFT1</fullName>
    </recommendedName>
</protein>
<feature type="transmembrane region" description="Helical" evidence="10">
    <location>
        <begin position="248"/>
        <end position="277"/>
    </location>
</feature>
<evidence type="ECO:0000256" key="6">
    <source>
        <dbReference type="ARBA" id="ARBA00022989"/>
    </source>
</evidence>
<keyword evidence="7 10" id="KW-0472">Membrane</keyword>
<dbReference type="GO" id="GO:0006488">
    <property type="term" value="P:dolichol-linked oligosaccharide biosynthetic process"/>
    <property type="evidence" value="ECO:0007669"/>
    <property type="project" value="InterPro"/>
</dbReference>
<evidence type="ECO:0000256" key="2">
    <source>
        <dbReference type="ARBA" id="ARBA00004922"/>
    </source>
</evidence>
<dbReference type="GO" id="GO:0005789">
    <property type="term" value="C:endoplasmic reticulum membrane"/>
    <property type="evidence" value="ECO:0007669"/>
    <property type="project" value="UniProtKB-SubCell"/>
</dbReference>
<gene>
    <name evidence="11" type="primary">RFT1</name>
    <name evidence="11" type="ORF">HK100_010285</name>
</gene>
<dbReference type="EMBL" id="JADGJH010000562">
    <property type="protein sequence ID" value="KAJ3126368.1"/>
    <property type="molecule type" value="Genomic_DNA"/>
</dbReference>
<keyword evidence="4 10" id="KW-0812">Transmembrane</keyword>
<feature type="transmembrane region" description="Helical" evidence="10">
    <location>
        <begin position="211"/>
        <end position="228"/>
    </location>
</feature>
<dbReference type="GO" id="GO:0034203">
    <property type="term" value="P:glycolipid translocation"/>
    <property type="evidence" value="ECO:0007669"/>
    <property type="project" value="TreeGrafter"/>
</dbReference>
<feature type="transmembrane region" description="Helical" evidence="10">
    <location>
        <begin position="175"/>
        <end position="199"/>
    </location>
</feature>
<keyword evidence="5 10" id="KW-0256">Endoplasmic reticulum</keyword>
<evidence type="ECO:0000256" key="4">
    <source>
        <dbReference type="ARBA" id="ARBA00022692"/>
    </source>
</evidence>
<name>A0AAD5T5E0_9FUNG</name>
<accession>A0AAD5T5E0</accession>
<evidence type="ECO:0000256" key="7">
    <source>
        <dbReference type="ARBA" id="ARBA00023136"/>
    </source>
</evidence>
<comment type="pathway">
    <text evidence="2">Protein modification; protein glycosylation.</text>
</comment>
<comment type="function">
    <text evidence="9 10">Intramembrane glycolipid transporter that operates in the biosynthetic pathway of dolichol-linked oligosaccharides, the glycan precursors employed in protein asparagine (N)-glycosylation. The sequential addition of sugars to dolichol pyrophosphate produces dolichol-linked oligosaccharides containing fourteen sugars, including two GlcNAcs, nine mannoses and three glucoses. Once assembled, the oligosaccharide is transferred from the lipid to nascent proteins by oligosaccharyltransferases. The assembly of dolichol-linked oligosaccharides begins on the cytosolic side of the endoplasmic reticulum membrane and finishes in its lumen. RFT1 could mediate the translocation of the cytosolically oriented intermediate DolPP-GlcNAc2Man5, produced by ALG11, into the ER lumen where dolichol-linked oligosaccharides assembly continues. However, the intramembrane lipid transporter activity could not be confirmed in vitro.</text>
</comment>
<evidence type="ECO:0000256" key="1">
    <source>
        <dbReference type="ARBA" id="ARBA00004477"/>
    </source>
</evidence>
<dbReference type="Proteomes" id="UP001211907">
    <property type="component" value="Unassembled WGS sequence"/>
</dbReference>
<evidence type="ECO:0000256" key="3">
    <source>
        <dbReference type="ARBA" id="ARBA00010288"/>
    </source>
</evidence>
<comment type="subcellular location">
    <subcellularLocation>
        <location evidence="1 10">Endoplasmic reticulum membrane</location>
        <topology evidence="1 10">Multi-pass membrane protein</topology>
    </subcellularLocation>
</comment>
<comment type="similarity">
    <text evidence="3 10">Belongs to the RFT1 family.</text>
</comment>
<dbReference type="Pfam" id="PF04506">
    <property type="entry name" value="Rft-1"/>
    <property type="match status" value="1"/>
</dbReference>
<reference evidence="11" key="1">
    <citation type="submission" date="2020-05" db="EMBL/GenBank/DDBJ databases">
        <title>Phylogenomic resolution of chytrid fungi.</title>
        <authorList>
            <person name="Stajich J.E."/>
            <person name="Amses K."/>
            <person name="Simmons R."/>
            <person name="Seto K."/>
            <person name="Myers J."/>
            <person name="Bonds A."/>
            <person name="Quandt C.A."/>
            <person name="Barry K."/>
            <person name="Liu P."/>
            <person name="Grigoriev I."/>
            <person name="Longcore J.E."/>
            <person name="James T.Y."/>
        </authorList>
    </citation>
    <scope>NUCLEOTIDE SEQUENCE</scope>
    <source>
        <strain evidence="11">JEL0513</strain>
    </source>
</reference>
<proteinExistence type="inferred from homology"/>
<keyword evidence="10" id="KW-0813">Transport</keyword>
<sequence>MNMDSNGKVNDQSAIYAFAYAQMVYSFVILFSYTGFFLNLYRDASVAGIVSPCGISLLFPRKVHVDGDSKSKFKESFFDPKLKNLTWTFAKQGIFKHILTEGDKILSVAFITEAIQGDYSLVEKYGSIVARLLFQPIEESSRVFFSKTLSPGADQPPQKGAILSALTLLHLLLRLYTLLSLLFLSLATNYTSLLIDILAARVFSTGSAPRVMAVYCAFYIPLLAANGVTESFVQAVAGPDTLARQSGWMAVCWVAFFAIGWSTIIGVHAGAVGVVVANCVNMVMRVSFSWTFMKAYFGNAVDSIPTKATVAENKPGSKNIVNNDGIDGNEGGNEFFCKEVAEMLNPWNLLPKSALVWGTFVVAWAVTYTSNETIGWKTLNSKLQHLGVGFVMFLTVLGVV</sequence>
<dbReference type="PANTHER" id="PTHR13117:SF5">
    <property type="entry name" value="PROTEIN RFT1 HOMOLOG"/>
    <property type="match status" value="1"/>
</dbReference>
<evidence type="ECO:0000313" key="11">
    <source>
        <dbReference type="EMBL" id="KAJ3126368.1"/>
    </source>
</evidence>
<dbReference type="InterPro" id="IPR007594">
    <property type="entry name" value="RFT1"/>
</dbReference>